<keyword evidence="5" id="KW-1185">Reference proteome</keyword>
<keyword evidence="1" id="KW-0472">Membrane</keyword>
<evidence type="ECO:0000256" key="1">
    <source>
        <dbReference type="SAM" id="Phobius"/>
    </source>
</evidence>
<dbReference type="EMBL" id="JBJXBP010000004">
    <property type="protein sequence ID" value="KAL3834336.1"/>
    <property type="molecule type" value="Genomic_DNA"/>
</dbReference>
<evidence type="ECO:0000313" key="4">
    <source>
        <dbReference type="EMBL" id="KAL3834336.1"/>
    </source>
</evidence>
<evidence type="ECO:0000313" key="5">
    <source>
        <dbReference type="Proteomes" id="UP001634393"/>
    </source>
</evidence>
<dbReference type="Proteomes" id="UP001634393">
    <property type="component" value="Unassembled WGS sequence"/>
</dbReference>
<accession>A0ABD3TBI5</accession>
<dbReference type="InterPro" id="IPR039844">
    <property type="entry name" value="URB1"/>
</dbReference>
<dbReference type="InterPro" id="IPR021714">
    <property type="entry name" value="URB1_N"/>
</dbReference>
<feature type="transmembrane region" description="Helical" evidence="1">
    <location>
        <begin position="671"/>
        <end position="690"/>
    </location>
</feature>
<organism evidence="4 5">
    <name type="scientific">Penstemon smallii</name>
    <dbReference type="NCBI Taxonomy" id="265156"/>
    <lineage>
        <taxon>Eukaryota</taxon>
        <taxon>Viridiplantae</taxon>
        <taxon>Streptophyta</taxon>
        <taxon>Embryophyta</taxon>
        <taxon>Tracheophyta</taxon>
        <taxon>Spermatophyta</taxon>
        <taxon>Magnoliopsida</taxon>
        <taxon>eudicotyledons</taxon>
        <taxon>Gunneridae</taxon>
        <taxon>Pentapetalae</taxon>
        <taxon>asterids</taxon>
        <taxon>lamiids</taxon>
        <taxon>Lamiales</taxon>
        <taxon>Plantaginaceae</taxon>
        <taxon>Cheloneae</taxon>
        <taxon>Penstemon</taxon>
    </lineage>
</organism>
<dbReference type="PANTHER" id="PTHR13500:SF0">
    <property type="entry name" value="NUCLEOLAR PRE-RIBOSOMAL-ASSOCIATED PROTEIN 1"/>
    <property type="match status" value="1"/>
</dbReference>
<evidence type="ECO:0008006" key="6">
    <source>
        <dbReference type="Google" id="ProtNLM"/>
    </source>
</evidence>
<evidence type="ECO:0000259" key="3">
    <source>
        <dbReference type="Pfam" id="PF16201"/>
    </source>
</evidence>
<gene>
    <name evidence="4" type="ORF">ACJIZ3_009072</name>
</gene>
<dbReference type="Pfam" id="PF16201">
    <property type="entry name" value="NopRA1"/>
    <property type="match status" value="1"/>
</dbReference>
<feature type="domain" description="URB1 N-terminal" evidence="2">
    <location>
        <begin position="173"/>
        <end position="342"/>
    </location>
</feature>
<feature type="transmembrane region" description="Helical" evidence="1">
    <location>
        <begin position="547"/>
        <end position="566"/>
    </location>
</feature>
<evidence type="ECO:0000259" key="2">
    <source>
        <dbReference type="Pfam" id="PF11707"/>
    </source>
</evidence>
<proteinExistence type="predicted"/>
<feature type="domain" description="URB1 C-terminal" evidence="3">
    <location>
        <begin position="683"/>
        <end position="869"/>
    </location>
</feature>
<dbReference type="AlphaFoldDB" id="A0ABD3TBI5"/>
<protein>
    <recommendedName>
        <fullName evidence="6">Nucleolar pre-ribosomal-associated protein 1 C-terminal domain-containing protein</fullName>
    </recommendedName>
</protein>
<dbReference type="PANTHER" id="PTHR13500">
    <property type="entry name" value="NUCLEOLAR PRERIBOSOMAL-ASSOCIATED PROTEIN 1"/>
    <property type="match status" value="1"/>
</dbReference>
<dbReference type="InterPro" id="IPR032436">
    <property type="entry name" value="URB1_C"/>
</dbReference>
<keyword evidence="1" id="KW-0812">Transmembrane</keyword>
<dbReference type="Pfam" id="PF11707">
    <property type="entry name" value="Npa1"/>
    <property type="match status" value="1"/>
</dbReference>
<reference evidence="4 5" key="1">
    <citation type="submission" date="2024-12" db="EMBL/GenBank/DDBJ databases">
        <title>The unique morphological basis and parallel evolutionary history of personate flowers in Penstemon.</title>
        <authorList>
            <person name="Depatie T.H."/>
            <person name="Wessinger C.A."/>
        </authorList>
    </citation>
    <scope>NUCLEOTIDE SEQUENCE [LARGE SCALE GENOMIC DNA]</scope>
    <source>
        <strain evidence="4">WTNN_2</strain>
        <tissue evidence="4">Leaf</tissue>
    </source>
</reference>
<comment type="caution">
    <text evidence="4">The sequence shown here is derived from an EMBL/GenBank/DDBJ whole genome shotgun (WGS) entry which is preliminary data.</text>
</comment>
<keyword evidence="1" id="KW-1133">Transmembrane helix</keyword>
<name>A0ABD3TBI5_9LAMI</name>
<sequence length="1186" mass="133752">MKYKSNDESKIFGLFRNLPSVNLQLFLPETTIEVNNEELTNKFNKEAKLKELIGNLNSNELQIYSDASKEIIKVLKSDKGSEFIHAYLQTSSNLVEISQAGNFAKVNLHCNSSSVGDNYDNSSVKYCELLDKFARGLIEEEKMRDLYKELKSKVGKGRMLCFYCWHRFLLKGKGSSSTRKAFVGFAMAFLEVGNPRLLRVILQQKDMYSGVLRGLGNDDEETVIYVLSVLRDKVLVPESLVPPGHRSVLFGSVTLEKQVGISGRDDFGDAAELAHSVLVMVCTNPANGLMPDMERRPSPLRGNRKHLLDLVKKLKATKVDYHKDLLLAVLTGRPSLASAFLDIASINWLECCSSVSDGISFEFVDKPPAYDSPYVQNIFKCIVPRPFTRLDISKDSLINAVNNFGHSNDQNDWASLKIEIQNGVRVLLPDPQVLLSLLSPLDSLFTSLESTTKRKAETEYLSEHNSNVSKRLKSSNANEDVDIVVVGVDSFSEVDFSGKEVADSSGEQQSENGADTVKILGRLWGLGPCSIKHMYLRDGDTCFYSKLLDTLTIFIVNITPIVVLWVCNLAVFYSPLCASTFSYLYTVTLKVFEEHRKIQFRANLPVDPKLCAQTVLCFPYFRFVSEGTLSQLQKNHSTVGQQANCTTADKMQIYDPVFILRFSIHCLSMSYIVPVEFASFGLLAIAFVSLSSPDYDMRNLGDEVLANFKTALKKCQKKKDVRQLLHLLSYLQKPSQRIPSIITIFAAEDSLVLLDPSHDNYSAISKYLKNSPRVNMNAIPLFQIFFWSSSISFRADRLWMLRLLYVGLNTEDDAQIYIRNSVFEILMNFYSSPHSDNGTKELIIQIVKKAVRVHNMVRFLVEHCGLILWLSSIVSLSWEVVKDIILPRNLVEWLPKHALEQLSELSSHLFKLLKNKIYQPHFTLSDEGLFQLYEVVDVCSKTRCNATMVLGLEAILMSSPPITILRMDQEKLLKFLRWAVTTAIQSESTKELQPEDSDYNLLAVSLKKDSLVSKLLRWLTASVTLGCKISKLKSSSFLERPTLQSLLEFHEEGFGENAGYDILAVSIIYLLQLLGFSHGFLPSVVSALCLLLLSGSSVSESEFLVGLGSSLPLLCSKIRCPAKANPAWRWSFYEPWRDVSSSEKLNEVEKLDEIRQSLGPQFFPLKNMDNLHVYDWEKTSMIQSDD</sequence>